<dbReference type="PANTHER" id="PTHR38478">
    <property type="entry name" value="PEPTIDASE M1A AND M12B"/>
    <property type="match status" value="1"/>
</dbReference>
<reference evidence="5 6" key="1">
    <citation type="submission" date="2018-10" db="EMBL/GenBank/DDBJ databases">
        <title>Butyricimonas faecalis sp. nov., isolated from human faeces and emended description of the genus Butyricimonas.</title>
        <authorList>
            <person name="Le Roy T."/>
            <person name="Van der Smissen P."/>
            <person name="Paquot A."/>
            <person name="Delzenne N."/>
            <person name="Muccioli G."/>
            <person name="Collet J.-F."/>
            <person name="Cani P.D."/>
        </authorList>
    </citation>
    <scope>NUCLEOTIDE SEQUENCE [LARGE SCALE GENOMIC DNA]</scope>
    <source>
        <strain evidence="5 6">H184</strain>
    </source>
</reference>
<dbReference type="Proteomes" id="UP000270673">
    <property type="component" value="Chromosome"/>
</dbReference>
<name>A0A3Q9IUN1_9BACT</name>
<dbReference type="AlphaFoldDB" id="A0A3Q9IUN1"/>
<dbReference type="Gene3D" id="3.40.390.10">
    <property type="entry name" value="Collagenase (Catalytic Domain)"/>
    <property type="match status" value="1"/>
</dbReference>
<dbReference type="GO" id="GO:0008237">
    <property type="term" value="F:metallopeptidase activity"/>
    <property type="evidence" value="ECO:0007669"/>
    <property type="project" value="InterPro"/>
</dbReference>
<feature type="chain" id="PRO_5018524431" evidence="1">
    <location>
        <begin position="24"/>
        <end position="883"/>
    </location>
</feature>
<evidence type="ECO:0000313" key="6">
    <source>
        <dbReference type="Proteomes" id="UP000270673"/>
    </source>
</evidence>
<dbReference type="InterPro" id="IPR033428">
    <property type="entry name" value="DUF5118"/>
</dbReference>
<dbReference type="InterPro" id="IPR024079">
    <property type="entry name" value="MetalloPept_cat_dom_sf"/>
</dbReference>
<feature type="signal peptide" evidence="1">
    <location>
        <begin position="1"/>
        <end position="23"/>
    </location>
</feature>
<evidence type="ECO:0000259" key="3">
    <source>
        <dbReference type="Pfam" id="PF17148"/>
    </source>
</evidence>
<proteinExistence type="predicted"/>
<evidence type="ECO:0000259" key="4">
    <source>
        <dbReference type="Pfam" id="PF17162"/>
    </source>
</evidence>
<gene>
    <name evidence="5" type="ORF">D8S85_17640</name>
</gene>
<evidence type="ECO:0000259" key="2">
    <source>
        <dbReference type="Pfam" id="PF16313"/>
    </source>
</evidence>
<feature type="domain" description="DUF5117" evidence="3">
    <location>
        <begin position="115"/>
        <end position="298"/>
    </location>
</feature>
<dbReference type="EMBL" id="CP032819">
    <property type="protein sequence ID" value="AZS31196.1"/>
    <property type="molecule type" value="Genomic_DNA"/>
</dbReference>
<dbReference type="Pfam" id="PF17148">
    <property type="entry name" value="DUF5117"/>
    <property type="match status" value="1"/>
</dbReference>
<dbReference type="PANTHER" id="PTHR38478:SF1">
    <property type="entry name" value="ZINC DEPENDENT METALLOPROTEASE DOMAIN LIPOPROTEIN"/>
    <property type="match status" value="1"/>
</dbReference>
<keyword evidence="6" id="KW-1185">Reference proteome</keyword>
<keyword evidence="1" id="KW-0732">Signal</keyword>
<protein>
    <submittedName>
        <fullName evidence="5">DUF5117 domain-containing protein</fullName>
    </submittedName>
</protein>
<dbReference type="KEGG" id="buy:D8S85_17640"/>
<organism evidence="5 6">
    <name type="scientific">Butyricimonas faecalis</name>
    <dbReference type="NCBI Taxonomy" id="2093856"/>
    <lineage>
        <taxon>Bacteria</taxon>
        <taxon>Pseudomonadati</taxon>
        <taxon>Bacteroidota</taxon>
        <taxon>Bacteroidia</taxon>
        <taxon>Bacteroidales</taxon>
        <taxon>Odoribacteraceae</taxon>
        <taxon>Butyricimonas</taxon>
    </lineage>
</organism>
<evidence type="ECO:0000313" key="5">
    <source>
        <dbReference type="EMBL" id="AZS31196.1"/>
    </source>
</evidence>
<dbReference type="InterPro" id="IPR033413">
    <property type="entry name" value="DUF5117"/>
</dbReference>
<dbReference type="CDD" id="cd04276">
    <property type="entry name" value="ZnMc_MMP_like_2"/>
    <property type="match status" value="1"/>
</dbReference>
<dbReference type="RefSeq" id="WP_106481604.1">
    <property type="nucleotide sequence ID" value="NZ_CP032819.1"/>
</dbReference>
<feature type="domain" description="DUF5118" evidence="4">
    <location>
        <begin position="47"/>
        <end position="97"/>
    </location>
</feature>
<dbReference type="OrthoDB" id="9776599at2"/>
<sequence>MKKLIVFFMVALLVVPCSQSAYAFGKKKKKKKGQVEAITTTPAKKESKYDKFLKTPGLQTVAGSFITLHKTGDKLYFEMPLKYMGRELLIASVVSETSNPDITTVGYKPQDPIHVKFEMIDSTVFLKKVNAMTEYDQSEKSLKKAIDKNFIGAFLKKYKPEAYNNDTTAVVFEVTSLFTGNEPQLNPVGGQVMGLNVNASPKSELAYLGAVKSFEDNVSIETYLTYTCSASYFLFTFNLGEVSIKATRSILLLPEEKMKPRISDSRIGIFLTPKQYISTEEDKIQQFTFANRWRLEPKDMKAWERGELVEPIKPIVWYVDDAFPESWKQPIRDAVLGWNKAFEKIGFKNVMQVRDFPQDDPTFDPDNLKYSCIRYVPTATENAMGPSWVDPTTGEIINASVLVYNNIVKLINNWRFTHTAQVDPRVRAKKMPQDVMDESITYVIAHEIGHTLGLMHNMAASNAYPVDSLRSASFTQKYGTTPSIMDYARFNYVAQPGDKGVRLTPPDLGVYDYYAIKWLYSPIAGNLSVKEEAKVLEGWVDEKAGDPIYRYGKQQIASRYDPSAIEEDLGDDPIKAGSYGISNLKYILKNLNTWIEDDPSTEHRQELYNNILQQYVRYLMNVTYNVGGIYLTAVKDGTPGATFQPVSRDVQKASMRWVIKQLRDCDWLDNKELLSKFDLNYGVKTIVMSTMAKQLLALGGRVTLSSYLSDKPYSTREYFDDLYSGVWESTINNRKLTVGDKLLQRMMVAEAVKAVQGLTGGKSSGGGIVIGATGNGYLPSLDEVRLYGLDASGMIDRYFDVLKKMENEHETASVSAPMSLDKFGAGYGWQKALDVTAINETPAYYCSMLEKITRLVESKVNSANRDDAAHYQSLLLILKSVKK</sequence>
<feature type="domain" description="EcxA zinc-binding" evidence="2">
    <location>
        <begin position="429"/>
        <end position="731"/>
    </location>
</feature>
<dbReference type="SUPFAM" id="SSF55486">
    <property type="entry name" value="Metalloproteases ('zincins'), catalytic domain"/>
    <property type="match status" value="1"/>
</dbReference>
<dbReference type="Pfam" id="PF17162">
    <property type="entry name" value="DUF5118"/>
    <property type="match status" value="1"/>
</dbReference>
<dbReference type="Pfam" id="PF16313">
    <property type="entry name" value="DUF4953"/>
    <property type="match status" value="1"/>
</dbReference>
<evidence type="ECO:0000256" key="1">
    <source>
        <dbReference type="SAM" id="SignalP"/>
    </source>
</evidence>
<dbReference type="InterPro" id="IPR034032">
    <property type="entry name" value="Zn_MMP-like_bac"/>
</dbReference>
<dbReference type="InterPro" id="IPR032534">
    <property type="entry name" value="EcxA_zinc-bd"/>
</dbReference>
<accession>A0A3Q9IUN1</accession>